<evidence type="ECO:0000259" key="1">
    <source>
        <dbReference type="Pfam" id="PF08818"/>
    </source>
</evidence>
<organism evidence="2 3">
    <name type="scientific">Agaribacillus aureus</name>
    <dbReference type="NCBI Taxonomy" id="3051825"/>
    <lineage>
        <taxon>Bacteria</taxon>
        <taxon>Pseudomonadati</taxon>
        <taxon>Bacteroidota</taxon>
        <taxon>Cytophagia</taxon>
        <taxon>Cytophagales</taxon>
        <taxon>Splendidivirgaceae</taxon>
        <taxon>Agaribacillus</taxon>
    </lineage>
</organism>
<dbReference type="Pfam" id="PF08818">
    <property type="entry name" value="DUF1801"/>
    <property type="match status" value="1"/>
</dbReference>
<keyword evidence="3" id="KW-1185">Reference proteome</keyword>
<dbReference type="Gene3D" id="3.90.1150.200">
    <property type="match status" value="1"/>
</dbReference>
<accession>A0ABT8L074</accession>
<feature type="domain" description="YdhG-like" evidence="1">
    <location>
        <begin position="25"/>
        <end position="129"/>
    </location>
</feature>
<dbReference type="InterPro" id="IPR014922">
    <property type="entry name" value="YdhG-like"/>
</dbReference>
<evidence type="ECO:0000313" key="2">
    <source>
        <dbReference type="EMBL" id="MDN5211095.1"/>
    </source>
</evidence>
<name>A0ABT8L074_9BACT</name>
<dbReference type="Proteomes" id="UP001172083">
    <property type="component" value="Unassembled WGS sequence"/>
</dbReference>
<evidence type="ECO:0000313" key="3">
    <source>
        <dbReference type="Proteomes" id="UP001172083"/>
    </source>
</evidence>
<dbReference type="SUPFAM" id="SSF159888">
    <property type="entry name" value="YdhG-like"/>
    <property type="match status" value="1"/>
</dbReference>
<gene>
    <name evidence="2" type="ORF">QQ020_03510</name>
</gene>
<protein>
    <submittedName>
        <fullName evidence="2">DUF1801 domain-containing protein</fullName>
    </submittedName>
</protein>
<comment type="caution">
    <text evidence="2">The sequence shown here is derived from an EMBL/GenBank/DDBJ whole genome shotgun (WGS) entry which is preliminary data.</text>
</comment>
<dbReference type="RefSeq" id="WP_346756431.1">
    <property type="nucleotide sequence ID" value="NZ_JAUJEB010000001.1"/>
</dbReference>
<proteinExistence type="predicted"/>
<sequence>MSELKTRENDSKVIDFINGIEDGKKRQDCLEVMQIMKEITAREPKMWGGSIIDFGKYHYKYASGREGDWFLTGLSPRKQSLTLYLMSGLENDNQLLARLGKYKTGKACLYIKKLEDVDRDVLREMITRSVESTTRKYPDA</sequence>
<reference evidence="2" key="1">
    <citation type="submission" date="2023-06" db="EMBL/GenBank/DDBJ databases">
        <title>Genomic of Agaribacillus aureum.</title>
        <authorList>
            <person name="Wang G."/>
        </authorList>
    </citation>
    <scope>NUCLEOTIDE SEQUENCE</scope>
    <source>
        <strain evidence="2">BMA12</strain>
    </source>
</reference>
<dbReference type="EMBL" id="JAUJEB010000001">
    <property type="protein sequence ID" value="MDN5211095.1"/>
    <property type="molecule type" value="Genomic_DNA"/>
</dbReference>